<dbReference type="FunFam" id="3.40.1010.10:FF:000007">
    <property type="entry name" value="Ribosomal RNA small subunit methyltransferase I"/>
    <property type="match status" value="1"/>
</dbReference>
<comment type="function">
    <text evidence="6">Catalyzes the 2'-O-methylation of the ribose of cytidine 1402 (C1402) in 16S rRNA.</text>
</comment>
<dbReference type="FunFam" id="3.30.950.10:FF:000002">
    <property type="entry name" value="Ribosomal RNA small subunit methyltransferase I"/>
    <property type="match status" value="1"/>
</dbReference>
<dbReference type="NCBIfam" id="TIGR00096">
    <property type="entry name" value="16S rRNA (cytidine(1402)-2'-O)-methyltransferase"/>
    <property type="match status" value="1"/>
</dbReference>
<comment type="subcellular location">
    <subcellularLocation>
        <location evidence="6">Cytoplasm</location>
    </subcellularLocation>
</comment>
<name>A0A4S1DSU2_9FLAO</name>
<keyword evidence="2 6" id="KW-0698">rRNA processing</keyword>
<keyword evidence="9" id="KW-1185">Reference proteome</keyword>
<dbReference type="AlphaFoldDB" id="A0A4S1DSU2"/>
<evidence type="ECO:0000256" key="5">
    <source>
        <dbReference type="ARBA" id="ARBA00022691"/>
    </source>
</evidence>
<evidence type="ECO:0000313" key="8">
    <source>
        <dbReference type="EMBL" id="TGV00442.1"/>
    </source>
</evidence>
<dbReference type="InterPro" id="IPR008189">
    <property type="entry name" value="rRNA_ssu_MeTfrase_I"/>
</dbReference>
<comment type="catalytic activity">
    <reaction evidence="6">
        <text>cytidine(1402) in 16S rRNA + S-adenosyl-L-methionine = 2'-O-methylcytidine(1402) in 16S rRNA + S-adenosyl-L-homocysteine + H(+)</text>
        <dbReference type="Rhea" id="RHEA:42924"/>
        <dbReference type="Rhea" id="RHEA-COMP:10285"/>
        <dbReference type="Rhea" id="RHEA-COMP:10286"/>
        <dbReference type="ChEBI" id="CHEBI:15378"/>
        <dbReference type="ChEBI" id="CHEBI:57856"/>
        <dbReference type="ChEBI" id="CHEBI:59789"/>
        <dbReference type="ChEBI" id="CHEBI:74495"/>
        <dbReference type="ChEBI" id="CHEBI:82748"/>
        <dbReference type="EC" id="2.1.1.198"/>
    </reaction>
</comment>
<dbReference type="InterPro" id="IPR035996">
    <property type="entry name" value="4pyrrol_Methylase_sf"/>
</dbReference>
<dbReference type="InterPro" id="IPR014777">
    <property type="entry name" value="4pyrrole_Mease_sub1"/>
</dbReference>
<evidence type="ECO:0000259" key="7">
    <source>
        <dbReference type="Pfam" id="PF00590"/>
    </source>
</evidence>
<evidence type="ECO:0000313" key="9">
    <source>
        <dbReference type="Proteomes" id="UP000307602"/>
    </source>
</evidence>
<comment type="caution">
    <text evidence="8">The sequence shown here is derived from an EMBL/GenBank/DDBJ whole genome shotgun (WGS) entry which is preliminary data.</text>
</comment>
<keyword evidence="3 6" id="KW-0489">Methyltransferase</keyword>
<evidence type="ECO:0000256" key="2">
    <source>
        <dbReference type="ARBA" id="ARBA00022552"/>
    </source>
</evidence>
<keyword evidence="1 6" id="KW-0963">Cytoplasm</keyword>
<keyword evidence="4 6" id="KW-0808">Transferase</keyword>
<dbReference type="PROSITE" id="PS01296">
    <property type="entry name" value="RSMI"/>
    <property type="match status" value="1"/>
</dbReference>
<proteinExistence type="inferred from homology"/>
<dbReference type="EC" id="2.1.1.198" evidence="6"/>
<dbReference type="SUPFAM" id="SSF53790">
    <property type="entry name" value="Tetrapyrrole methylase"/>
    <property type="match status" value="1"/>
</dbReference>
<dbReference type="PANTHER" id="PTHR46111">
    <property type="entry name" value="RIBOSOMAL RNA SMALL SUBUNIT METHYLTRANSFERASE I"/>
    <property type="match status" value="1"/>
</dbReference>
<keyword evidence="5 6" id="KW-0949">S-adenosyl-L-methionine</keyword>
<protein>
    <recommendedName>
        <fullName evidence="6">Ribosomal RNA small subunit methyltransferase I</fullName>
        <ecNumber evidence="6">2.1.1.198</ecNumber>
    </recommendedName>
    <alternativeName>
        <fullName evidence="6">16S rRNA 2'-O-ribose C1402 methyltransferase</fullName>
    </alternativeName>
    <alternativeName>
        <fullName evidence="6">rRNA (cytidine-2'-O-)-methyltransferase RsmI</fullName>
    </alternativeName>
</protein>
<dbReference type="Pfam" id="PF00590">
    <property type="entry name" value="TP_methylase"/>
    <property type="match status" value="1"/>
</dbReference>
<gene>
    <name evidence="6 8" type="primary">rsmI</name>
    <name evidence="8" type="ORF">EM932_19600</name>
</gene>
<dbReference type="OrthoDB" id="9809084at2"/>
<evidence type="ECO:0000256" key="6">
    <source>
        <dbReference type="HAMAP-Rule" id="MF_01877"/>
    </source>
</evidence>
<dbReference type="InterPro" id="IPR018063">
    <property type="entry name" value="SAM_MeTrfase_RsmI_CS"/>
</dbReference>
<evidence type="ECO:0000256" key="3">
    <source>
        <dbReference type="ARBA" id="ARBA00022603"/>
    </source>
</evidence>
<dbReference type="EMBL" id="SRSO01000043">
    <property type="protein sequence ID" value="TGV00442.1"/>
    <property type="molecule type" value="Genomic_DNA"/>
</dbReference>
<dbReference type="CDD" id="cd11648">
    <property type="entry name" value="RsmI"/>
    <property type="match status" value="1"/>
</dbReference>
<evidence type="ECO:0000256" key="4">
    <source>
        <dbReference type="ARBA" id="ARBA00022679"/>
    </source>
</evidence>
<dbReference type="PIRSF" id="PIRSF005917">
    <property type="entry name" value="MTase_YraL"/>
    <property type="match status" value="1"/>
</dbReference>
<dbReference type="Gene3D" id="3.30.950.10">
    <property type="entry name" value="Methyltransferase, Cobalt-precorrin-4 Transmethylase, Domain 2"/>
    <property type="match status" value="1"/>
</dbReference>
<dbReference type="RefSeq" id="WP_135878906.1">
    <property type="nucleotide sequence ID" value="NZ_SRSO01000043.1"/>
</dbReference>
<feature type="domain" description="Tetrapyrrole methylase" evidence="7">
    <location>
        <begin position="3"/>
        <end position="202"/>
    </location>
</feature>
<sequence>MSKLYIVPTPIGNLKDITFRAVEVLKEVDLILAEDTRTSGKLLKHFEITTHMQSHHMHNEHKTVNSVVQKLKSGTSIALISDAGTPAISDPGFLLTRACIENNIEVDCLPGATAFVPALVNSGLPNDKFVFEGFLPVKKGRQTRLLLLAEETRTIIFYESPHKLVKTLGHFCEYFGEERQVSVSRELTKLYEETIRGTTKEVLEYYTNKPPKGEIVIVVGGKNKM</sequence>
<dbReference type="InterPro" id="IPR014776">
    <property type="entry name" value="4pyrrole_Mease_sub2"/>
</dbReference>
<dbReference type="HAMAP" id="MF_01877">
    <property type="entry name" value="16SrRNA_methyltr_I"/>
    <property type="match status" value="1"/>
</dbReference>
<organism evidence="8 9">
    <name type="scientific">Flavivirga rizhaonensis</name>
    <dbReference type="NCBI Taxonomy" id="2559571"/>
    <lineage>
        <taxon>Bacteria</taxon>
        <taxon>Pseudomonadati</taxon>
        <taxon>Bacteroidota</taxon>
        <taxon>Flavobacteriia</taxon>
        <taxon>Flavobacteriales</taxon>
        <taxon>Flavobacteriaceae</taxon>
        <taxon>Flavivirga</taxon>
    </lineage>
</organism>
<dbReference type="Proteomes" id="UP000307602">
    <property type="component" value="Unassembled WGS sequence"/>
</dbReference>
<accession>A0A4S1DSU2</accession>
<evidence type="ECO:0000256" key="1">
    <source>
        <dbReference type="ARBA" id="ARBA00022490"/>
    </source>
</evidence>
<reference evidence="8 9" key="1">
    <citation type="submission" date="2019-04" db="EMBL/GenBank/DDBJ databases">
        <authorList>
            <person name="Liu A."/>
        </authorList>
    </citation>
    <scope>NUCLEOTIDE SEQUENCE [LARGE SCALE GENOMIC DNA]</scope>
    <source>
        <strain evidence="8 9">RZ03</strain>
    </source>
</reference>
<dbReference type="InterPro" id="IPR000878">
    <property type="entry name" value="4pyrrol_Mease"/>
</dbReference>
<comment type="similarity">
    <text evidence="6">Belongs to the methyltransferase superfamily. RsmI family.</text>
</comment>
<dbReference type="Gene3D" id="3.40.1010.10">
    <property type="entry name" value="Cobalt-precorrin-4 Transmethylase, Domain 1"/>
    <property type="match status" value="1"/>
</dbReference>
<dbReference type="PANTHER" id="PTHR46111:SF1">
    <property type="entry name" value="RIBOSOMAL RNA SMALL SUBUNIT METHYLTRANSFERASE I"/>
    <property type="match status" value="1"/>
</dbReference>
<dbReference type="GO" id="GO:0070677">
    <property type="term" value="F:rRNA (cytosine-2'-O-)-methyltransferase activity"/>
    <property type="evidence" value="ECO:0007669"/>
    <property type="project" value="UniProtKB-UniRule"/>
</dbReference>
<dbReference type="GO" id="GO:0005737">
    <property type="term" value="C:cytoplasm"/>
    <property type="evidence" value="ECO:0007669"/>
    <property type="project" value="UniProtKB-SubCell"/>
</dbReference>